<keyword evidence="4" id="KW-0418">Kinase</keyword>
<keyword evidence="1 7" id="KW-0723">Serine/threonine-protein kinase</keyword>
<dbReference type="SUPFAM" id="SSF56112">
    <property type="entry name" value="Protein kinase-like (PK-like)"/>
    <property type="match status" value="1"/>
</dbReference>
<dbReference type="InterPro" id="IPR011009">
    <property type="entry name" value="Kinase-like_dom_sf"/>
</dbReference>
<keyword evidence="3 6" id="KW-0547">Nucleotide-binding</keyword>
<evidence type="ECO:0000256" key="3">
    <source>
        <dbReference type="ARBA" id="ARBA00022741"/>
    </source>
</evidence>
<dbReference type="Pfam" id="PF00069">
    <property type="entry name" value="Pkinase"/>
    <property type="match status" value="1"/>
</dbReference>
<proteinExistence type="inferred from homology"/>
<evidence type="ECO:0000256" key="7">
    <source>
        <dbReference type="RuleBase" id="RU000304"/>
    </source>
</evidence>
<dbReference type="GO" id="GO:0005524">
    <property type="term" value="F:ATP binding"/>
    <property type="evidence" value="ECO:0007669"/>
    <property type="project" value="UniProtKB-UniRule"/>
</dbReference>
<dbReference type="PROSITE" id="PS00108">
    <property type="entry name" value="PROTEIN_KINASE_ST"/>
    <property type="match status" value="1"/>
</dbReference>
<evidence type="ECO:0000256" key="2">
    <source>
        <dbReference type="ARBA" id="ARBA00022679"/>
    </source>
</evidence>
<evidence type="ECO:0000256" key="8">
    <source>
        <dbReference type="SAM" id="MobiDB-lite"/>
    </source>
</evidence>
<dbReference type="InterPro" id="IPR000719">
    <property type="entry name" value="Prot_kinase_dom"/>
</dbReference>
<gene>
    <name evidence="10" type="ORF">ACAT0790_LOCUS69734</name>
</gene>
<organism evidence="10">
    <name type="scientific">Alexandrium catenella</name>
    <name type="common">Red tide dinoflagellate</name>
    <name type="synonym">Gonyaulax catenella</name>
    <dbReference type="NCBI Taxonomy" id="2925"/>
    <lineage>
        <taxon>Eukaryota</taxon>
        <taxon>Sar</taxon>
        <taxon>Alveolata</taxon>
        <taxon>Dinophyceae</taxon>
        <taxon>Gonyaulacales</taxon>
        <taxon>Pyrocystaceae</taxon>
        <taxon>Alexandrium</taxon>
    </lineage>
</organism>
<accession>A0A7S1SEZ8</accession>
<evidence type="ECO:0000313" key="10">
    <source>
        <dbReference type="EMBL" id="CAD9192957.1"/>
    </source>
</evidence>
<reference evidence="10" key="1">
    <citation type="submission" date="2021-01" db="EMBL/GenBank/DDBJ databases">
        <authorList>
            <person name="Corre E."/>
            <person name="Pelletier E."/>
            <person name="Niang G."/>
            <person name="Scheremetjew M."/>
            <person name="Finn R."/>
            <person name="Kale V."/>
            <person name="Holt S."/>
            <person name="Cochrane G."/>
            <person name="Meng A."/>
            <person name="Brown T."/>
            <person name="Cohen L."/>
        </authorList>
    </citation>
    <scope>NUCLEOTIDE SEQUENCE</scope>
    <source>
        <strain evidence="10">OF101</strain>
    </source>
</reference>
<keyword evidence="2" id="KW-0808">Transferase</keyword>
<dbReference type="Gene3D" id="1.10.510.10">
    <property type="entry name" value="Transferase(Phosphotransferase) domain 1"/>
    <property type="match status" value="1"/>
</dbReference>
<sequence>MEAKDECQVPRCMRAVSSCSTSLTQPHSSACSSRQASQLDTKEYGSRSRSTSSFSDQARGQFLDEPSWCSKLSERDSDTTHFTDPSPRAESKQVPWQAVPHEQKGAPDSSARTGCVFAGTFFEWFCKRLWRSDLLEYNFAALDKVADLGQGTFGKVTLVWCSQTAQCLALKAVSKAMLTQRKLQNATRQEKTIMRRMDSPFLVRLAATFNGDHHLYILMEAARGGDLHEVYGKEKLWGLQGHARFYSACMVSALEYMHSRCIIYRDLKMENVVLSHKGYAKLCDFGLARFLWPSIGSAYTICGTSEYKAPEINTRTGYRSAVDWWALGILLYELVMGNTPFSAESAEEVETRATLGIGEIIPEADARPWCNLVRELCQLEPSDRLPVRHGIDALRQHDWFQDVTFDWDSLHRGCLMVPYDPQLGDVRAIGHFGPKKDAGTEEPGFVCETEMAWAEDYEDTAGPYVMEELSSS</sequence>
<evidence type="ECO:0000259" key="9">
    <source>
        <dbReference type="PROSITE" id="PS50011"/>
    </source>
</evidence>
<dbReference type="PANTHER" id="PTHR24353">
    <property type="entry name" value="CYCLIC NUCLEOTIDE-DEPENDENT PROTEIN KINASE"/>
    <property type="match status" value="1"/>
</dbReference>
<evidence type="ECO:0000256" key="4">
    <source>
        <dbReference type="ARBA" id="ARBA00022777"/>
    </source>
</evidence>
<comment type="similarity">
    <text evidence="7">Belongs to the protein kinase superfamily.</text>
</comment>
<dbReference type="Gene3D" id="3.30.200.20">
    <property type="entry name" value="Phosphorylase Kinase, domain 1"/>
    <property type="match status" value="1"/>
</dbReference>
<evidence type="ECO:0000256" key="5">
    <source>
        <dbReference type="ARBA" id="ARBA00022840"/>
    </source>
</evidence>
<dbReference type="AlphaFoldDB" id="A0A7S1SEZ8"/>
<feature type="region of interest" description="Disordered" evidence="8">
    <location>
        <begin position="20"/>
        <end position="109"/>
    </location>
</feature>
<evidence type="ECO:0000256" key="6">
    <source>
        <dbReference type="PROSITE-ProRule" id="PRU10141"/>
    </source>
</evidence>
<feature type="domain" description="Protein kinase" evidence="9">
    <location>
        <begin position="142"/>
        <end position="400"/>
    </location>
</feature>
<keyword evidence="5 6" id="KW-0067">ATP-binding</keyword>
<feature type="compositionally biased region" description="Basic and acidic residues" evidence="8">
    <location>
        <begin position="72"/>
        <end position="91"/>
    </location>
</feature>
<dbReference type="PROSITE" id="PS00107">
    <property type="entry name" value="PROTEIN_KINASE_ATP"/>
    <property type="match status" value="1"/>
</dbReference>
<dbReference type="GO" id="GO:0004674">
    <property type="term" value="F:protein serine/threonine kinase activity"/>
    <property type="evidence" value="ECO:0007669"/>
    <property type="project" value="UniProtKB-KW"/>
</dbReference>
<dbReference type="PROSITE" id="PS50011">
    <property type="entry name" value="PROTEIN_KINASE_DOM"/>
    <property type="match status" value="1"/>
</dbReference>
<dbReference type="SMART" id="SM00220">
    <property type="entry name" value="S_TKc"/>
    <property type="match status" value="1"/>
</dbReference>
<name>A0A7S1SEZ8_ALECA</name>
<dbReference type="InterPro" id="IPR008271">
    <property type="entry name" value="Ser/Thr_kinase_AS"/>
</dbReference>
<feature type="compositionally biased region" description="Polar residues" evidence="8">
    <location>
        <begin position="20"/>
        <end position="39"/>
    </location>
</feature>
<evidence type="ECO:0000256" key="1">
    <source>
        <dbReference type="ARBA" id="ARBA00022527"/>
    </source>
</evidence>
<feature type="binding site" evidence="6">
    <location>
        <position position="171"/>
    </location>
    <ligand>
        <name>ATP</name>
        <dbReference type="ChEBI" id="CHEBI:30616"/>
    </ligand>
</feature>
<protein>
    <recommendedName>
        <fullName evidence="9">Protein kinase domain-containing protein</fullName>
    </recommendedName>
</protein>
<dbReference type="EMBL" id="HBGE01116854">
    <property type="protein sequence ID" value="CAD9192957.1"/>
    <property type="molecule type" value="Transcribed_RNA"/>
</dbReference>
<dbReference type="InterPro" id="IPR017441">
    <property type="entry name" value="Protein_kinase_ATP_BS"/>
</dbReference>